<proteinExistence type="predicted"/>
<gene>
    <name evidence="1" type="ORF">GCM10022222_22230</name>
</gene>
<dbReference type="Proteomes" id="UP001500689">
    <property type="component" value="Unassembled WGS sequence"/>
</dbReference>
<protein>
    <submittedName>
        <fullName evidence="1">Uncharacterized protein</fullName>
    </submittedName>
</protein>
<reference evidence="2" key="1">
    <citation type="journal article" date="2019" name="Int. J. Syst. Evol. Microbiol.">
        <title>The Global Catalogue of Microorganisms (GCM) 10K type strain sequencing project: providing services to taxonomists for standard genome sequencing and annotation.</title>
        <authorList>
            <consortium name="The Broad Institute Genomics Platform"/>
            <consortium name="The Broad Institute Genome Sequencing Center for Infectious Disease"/>
            <person name="Wu L."/>
            <person name="Ma J."/>
        </authorList>
    </citation>
    <scope>NUCLEOTIDE SEQUENCE [LARGE SCALE GENOMIC DNA]</scope>
    <source>
        <strain evidence="2">JCM 16898</strain>
    </source>
</reference>
<keyword evidence="2" id="KW-1185">Reference proteome</keyword>
<sequence>MGTALGAESRALFNNHVDRMLLDSVLKSTLDHDGVWQKILDEVLGTAFTSSGSVLWLRRNTGHAYRSGAERTLRVCSARAASSSSGG</sequence>
<organism evidence="1 2">
    <name type="scientific">Amycolatopsis ultiminotia</name>
    <dbReference type="NCBI Taxonomy" id="543629"/>
    <lineage>
        <taxon>Bacteria</taxon>
        <taxon>Bacillati</taxon>
        <taxon>Actinomycetota</taxon>
        <taxon>Actinomycetes</taxon>
        <taxon>Pseudonocardiales</taxon>
        <taxon>Pseudonocardiaceae</taxon>
        <taxon>Amycolatopsis</taxon>
    </lineage>
</organism>
<evidence type="ECO:0000313" key="1">
    <source>
        <dbReference type="EMBL" id="GAA3538187.1"/>
    </source>
</evidence>
<evidence type="ECO:0000313" key="2">
    <source>
        <dbReference type="Proteomes" id="UP001500689"/>
    </source>
</evidence>
<comment type="caution">
    <text evidence="1">The sequence shown here is derived from an EMBL/GenBank/DDBJ whole genome shotgun (WGS) entry which is preliminary data.</text>
</comment>
<accession>A0ABP6VNQ0</accession>
<name>A0ABP6VNQ0_9PSEU</name>
<dbReference type="EMBL" id="BAAAZN010000004">
    <property type="protein sequence ID" value="GAA3538187.1"/>
    <property type="molecule type" value="Genomic_DNA"/>
</dbReference>